<evidence type="ECO:0000313" key="1">
    <source>
        <dbReference type="EMBL" id="TCS85262.1"/>
    </source>
</evidence>
<comment type="caution">
    <text evidence="1">The sequence shown here is derived from an EMBL/GenBank/DDBJ whole genome shotgun (WGS) entry which is preliminary data.</text>
</comment>
<evidence type="ECO:0000313" key="2">
    <source>
        <dbReference type="Proteomes" id="UP000294567"/>
    </source>
</evidence>
<organism evidence="1 2">
    <name type="scientific">Keratinibaculum paraultunense</name>
    <dbReference type="NCBI Taxonomy" id="1278232"/>
    <lineage>
        <taxon>Bacteria</taxon>
        <taxon>Bacillati</taxon>
        <taxon>Bacillota</taxon>
        <taxon>Tissierellia</taxon>
        <taxon>Tissierellales</taxon>
        <taxon>Tepidimicrobiaceae</taxon>
        <taxon>Keratinibaculum</taxon>
    </lineage>
</organism>
<accession>A0A4R3KMX6</accession>
<feature type="non-terminal residue" evidence="1">
    <location>
        <position position="1"/>
    </location>
</feature>
<keyword evidence="2" id="KW-1185">Reference proteome</keyword>
<dbReference type="AlphaFoldDB" id="A0A4R3KMX6"/>
<name>A0A4R3KMX6_9FIRM</name>
<sequence>YSNDPSAISYDEIADEVITIKEKYAPPLRQNTDK</sequence>
<dbReference type="EMBL" id="SMAE01000025">
    <property type="protein sequence ID" value="TCS85262.1"/>
    <property type="molecule type" value="Genomic_DNA"/>
</dbReference>
<protein>
    <submittedName>
        <fullName evidence="1">Uncharacterized protein</fullName>
    </submittedName>
</protein>
<gene>
    <name evidence="1" type="ORF">EDD65_1251</name>
</gene>
<proteinExistence type="predicted"/>
<reference evidence="1 2" key="1">
    <citation type="submission" date="2019-03" db="EMBL/GenBank/DDBJ databases">
        <title>Genomic Encyclopedia of Type Strains, Phase IV (KMG-IV): sequencing the most valuable type-strain genomes for metagenomic binning, comparative biology and taxonomic classification.</title>
        <authorList>
            <person name="Goeker M."/>
        </authorList>
    </citation>
    <scope>NUCLEOTIDE SEQUENCE [LARGE SCALE GENOMIC DNA]</scope>
    <source>
        <strain evidence="1 2">DSM 26752</strain>
    </source>
</reference>
<dbReference type="Proteomes" id="UP000294567">
    <property type="component" value="Unassembled WGS sequence"/>
</dbReference>